<dbReference type="GO" id="GO:0005975">
    <property type="term" value="P:carbohydrate metabolic process"/>
    <property type="evidence" value="ECO:0007669"/>
    <property type="project" value="InterPro"/>
</dbReference>
<dbReference type="EMBL" id="BDSP01000137">
    <property type="protein sequence ID" value="GAX19641.1"/>
    <property type="molecule type" value="Genomic_DNA"/>
</dbReference>
<keyword evidence="2" id="KW-0378">Hydrolase</keyword>
<evidence type="ECO:0000256" key="3">
    <source>
        <dbReference type="ARBA" id="ARBA00023295"/>
    </source>
</evidence>
<evidence type="ECO:0000256" key="1">
    <source>
        <dbReference type="ARBA" id="ARBA00010838"/>
    </source>
</evidence>
<name>A0A1Z5K0W4_FISSO</name>
<protein>
    <recommendedName>
        <fullName evidence="7">Beta-glucosidase</fullName>
    </recommendedName>
</protein>
<keyword evidence="6" id="KW-1185">Reference proteome</keyword>
<evidence type="ECO:0000313" key="5">
    <source>
        <dbReference type="EMBL" id="GAX19641.1"/>
    </source>
</evidence>
<comment type="similarity">
    <text evidence="1 4">Belongs to the glycosyl hydrolase 1 family.</text>
</comment>
<dbReference type="Proteomes" id="UP000198406">
    <property type="component" value="Unassembled WGS sequence"/>
</dbReference>
<dbReference type="Pfam" id="PF00232">
    <property type="entry name" value="Glyco_hydro_1"/>
    <property type="match status" value="1"/>
</dbReference>
<dbReference type="PANTHER" id="PTHR10353">
    <property type="entry name" value="GLYCOSYL HYDROLASE"/>
    <property type="match status" value="1"/>
</dbReference>
<evidence type="ECO:0000256" key="4">
    <source>
        <dbReference type="RuleBase" id="RU003690"/>
    </source>
</evidence>
<evidence type="ECO:0000313" key="6">
    <source>
        <dbReference type="Proteomes" id="UP000198406"/>
    </source>
</evidence>
<dbReference type="Gene3D" id="3.20.20.80">
    <property type="entry name" value="Glycosidases"/>
    <property type="match status" value="2"/>
</dbReference>
<evidence type="ECO:0008006" key="7">
    <source>
        <dbReference type="Google" id="ProtNLM"/>
    </source>
</evidence>
<gene>
    <name evidence="5" type="ORF">FisN_19Hu222</name>
</gene>
<organism evidence="5 6">
    <name type="scientific">Fistulifera solaris</name>
    <name type="common">Oleaginous diatom</name>
    <dbReference type="NCBI Taxonomy" id="1519565"/>
    <lineage>
        <taxon>Eukaryota</taxon>
        <taxon>Sar</taxon>
        <taxon>Stramenopiles</taxon>
        <taxon>Ochrophyta</taxon>
        <taxon>Bacillariophyta</taxon>
        <taxon>Bacillariophyceae</taxon>
        <taxon>Bacillariophycidae</taxon>
        <taxon>Naviculales</taxon>
        <taxon>Naviculaceae</taxon>
        <taxon>Fistulifera</taxon>
    </lineage>
</organism>
<dbReference type="OrthoDB" id="65569at2759"/>
<evidence type="ECO:0000256" key="2">
    <source>
        <dbReference type="ARBA" id="ARBA00022801"/>
    </source>
</evidence>
<accession>A0A1Z5K0W4</accession>
<dbReference type="SUPFAM" id="SSF51445">
    <property type="entry name" value="(Trans)glycosidases"/>
    <property type="match status" value="1"/>
</dbReference>
<reference evidence="5 6" key="1">
    <citation type="journal article" date="2015" name="Plant Cell">
        <title>Oil accumulation by the oleaginous diatom Fistulifera solaris as revealed by the genome and transcriptome.</title>
        <authorList>
            <person name="Tanaka T."/>
            <person name="Maeda Y."/>
            <person name="Veluchamy A."/>
            <person name="Tanaka M."/>
            <person name="Abida H."/>
            <person name="Marechal E."/>
            <person name="Bowler C."/>
            <person name="Muto M."/>
            <person name="Sunaga Y."/>
            <person name="Tanaka M."/>
            <person name="Yoshino T."/>
            <person name="Taniguchi T."/>
            <person name="Fukuda Y."/>
            <person name="Nemoto M."/>
            <person name="Matsumoto M."/>
            <person name="Wong P.S."/>
            <person name="Aburatani S."/>
            <person name="Fujibuchi W."/>
        </authorList>
    </citation>
    <scope>NUCLEOTIDE SEQUENCE [LARGE SCALE GENOMIC DNA]</scope>
    <source>
        <strain evidence="5 6">JPCC DA0580</strain>
    </source>
</reference>
<dbReference type="PANTHER" id="PTHR10353:SF36">
    <property type="entry name" value="LP05116P"/>
    <property type="match status" value="1"/>
</dbReference>
<dbReference type="InterPro" id="IPR033132">
    <property type="entry name" value="GH_1_N_CS"/>
</dbReference>
<dbReference type="GO" id="GO:0008422">
    <property type="term" value="F:beta-glucosidase activity"/>
    <property type="evidence" value="ECO:0007669"/>
    <property type="project" value="TreeGrafter"/>
</dbReference>
<sequence>MRRFPPNFLWGTATAAYQIEGAARIDGRGPSIWDAFSQIPGRGDVNEKGVAFYNELIDCLIENDIEPWVTIYHWDLPLALQMEMDGLLNPDIAKCFADYARVCFDRFGDRVRHWITLNEPWCCALLGHGNGCFAPGRVSNTEPYVAAHNLLRAHAYMVDVYRREFQKRQKGVIGITNNCNWYEPLTDSEEDREAANRALEFSLGWFADPVYFGDYPQSMRDRLGSKLPEFSAEDRKLLRGSADFFGLNHYSTNLAAEPAIATAGETARRDRGIIGDHDVDLSDHPSWEKTDMGWSIVPWGVRNLLQWIDRRYEHPPIYITENGCAMPGEDDREVALNDTGRLDYLEGYLGACHEAIDSGVDLRGYMCWSMMDNFEWEYGNSKRFGLTWIDFKTGERFPKASFRWYSTVCTNNAIPATA</sequence>
<dbReference type="InParanoid" id="A0A1Z5K0W4"/>
<proteinExistence type="inferred from homology"/>
<dbReference type="PROSITE" id="PS00653">
    <property type="entry name" value="GLYCOSYL_HYDROL_F1_2"/>
    <property type="match status" value="1"/>
</dbReference>
<keyword evidence="3" id="KW-0326">Glycosidase</keyword>
<dbReference type="InterPro" id="IPR017853">
    <property type="entry name" value="GH"/>
</dbReference>
<dbReference type="PRINTS" id="PR00131">
    <property type="entry name" value="GLHYDRLASE1"/>
</dbReference>
<dbReference type="AlphaFoldDB" id="A0A1Z5K0W4"/>
<dbReference type="InterPro" id="IPR001360">
    <property type="entry name" value="Glyco_hydro_1"/>
</dbReference>
<comment type="caution">
    <text evidence="5">The sequence shown here is derived from an EMBL/GenBank/DDBJ whole genome shotgun (WGS) entry which is preliminary data.</text>
</comment>